<keyword evidence="4 5" id="KW-0012">Acyltransferase</keyword>
<dbReference type="GO" id="GO:0005737">
    <property type="term" value="C:cytoplasm"/>
    <property type="evidence" value="ECO:0007669"/>
    <property type="project" value="TreeGrafter"/>
</dbReference>
<dbReference type="GeneID" id="111114021"/>
<feature type="domain" description="Glycylpeptide N-tetradecanoyltransferase N-terminal" evidence="8">
    <location>
        <begin position="178"/>
        <end position="343"/>
    </location>
</feature>
<organism evidence="10 11">
    <name type="scientific">Crassostrea virginica</name>
    <name type="common">Eastern oyster</name>
    <dbReference type="NCBI Taxonomy" id="6565"/>
    <lineage>
        <taxon>Eukaryota</taxon>
        <taxon>Metazoa</taxon>
        <taxon>Spiralia</taxon>
        <taxon>Lophotrochozoa</taxon>
        <taxon>Mollusca</taxon>
        <taxon>Bivalvia</taxon>
        <taxon>Autobranchia</taxon>
        <taxon>Pteriomorphia</taxon>
        <taxon>Ostreida</taxon>
        <taxon>Ostreoidea</taxon>
        <taxon>Ostreidae</taxon>
        <taxon>Crassostrea</taxon>
    </lineage>
</organism>
<feature type="region of interest" description="Disordered" evidence="7">
    <location>
        <begin position="1"/>
        <end position="124"/>
    </location>
</feature>
<feature type="region of interest" description="Disordered" evidence="7">
    <location>
        <begin position="571"/>
        <end position="590"/>
    </location>
</feature>
<evidence type="ECO:0000313" key="11">
    <source>
        <dbReference type="RefSeq" id="XP_022308020.1"/>
    </source>
</evidence>
<evidence type="ECO:0000256" key="2">
    <source>
        <dbReference type="ARBA" id="ARBA00012923"/>
    </source>
</evidence>
<dbReference type="InterPro" id="IPR016181">
    <property type="entry name" value="Acyl_CoA_acyltransferase"/>
</dbReference>
<dbReference type="InterPro" id="IPR000903">
    <property type="entry name" value="NMT"/>
</dbReference>
<feature type="compositionally biased region" description="Basic and acidic residues" evidence="7">
    <location>
        <begin position="86"/>
        <end position="113"/>
    </location>
</feature>
<comment type="catalytic activity">
    <reaction evidence="5">
        <text>N-terminal glycyl-[protein] + tetradecanoyl-CoA = N-tetradecanoylglycyl-[protein] + CoA + H(+)</text>
        <dbReference type="Rhea" id="RHEA:15521"/>
        <dbReference type="Rhea" id="RHEA-COMP:12666"/>
        <dbReference type="Rhea" id="RHEA-COMP:12667"/>
        <dbReference type="ChEBI" id="CHEBI:15378"/>
        <dbReference type="ChEBI" id="CHEBI:57287"/>
        <dbReference type="ChEBI" id="CHEBI:57385"/>
        <dbReference type="ChEBI" id="CHEBI:64723"/>
        <dbReference type="ChEBI" id="CHEBI:133050"/>
        <dbReference type="EC" id="2.3.1.97"/>
    </reaction>
</comment>
<dbReference type="Proteomes" id="UP000694844">
    <property type="component" value="Chromosome 9"/>
</dbReference>
<evidence type="ECO:0000256" key="3">
    <source>
        <dbReference type="ARBA" id="ARBA00022679"/>
    </source>
</evidence>
<dbReference type="GO" id="GO:0004379">
    <property type="term" value="F:glycylpeptide N-tetradecanoyltransferase activity"/>
    <property type="evidence" value="ECO:0007669"/>
    <property type="project" value="UniProtKB-EC"/>
</dbReference>
<dbReference type="KEGG" id="cvn:111114021"/>
<evidence type="ECO:0000259" key="8">
    <source>
        <dbReference type="Pfam" id="PF01233"/>
    </source>
</evidence>
<reference evidence="11" key="1">
    <citation type="submission" date="2025-08" db="UniProtKB">
        <authorList>
            <consortium name="RefSeq"/>
        </authorList>
    </citation>
    <scope>IDENTIFICATION</scope>
    <source>
        <tissue evidence="11">Whole sample</tissue>
    </source>
</reference>
<dbReference type="EC" id="2.3.1.97" evidence="2 5"/>
<dbReference type="RefSeq" id="XP_022308020.1">
    <property type="nucleotide sequence ID" value="XM_022452312.1"/>
</dbReference>
<evidence type="ECO:0000313" key="10">
    <source>
        <dbReference type="Proteomes" id="UP000694844"/>
    </source>
</evidence>
<dbReference type="Pfam" id="PF02799">
    <property type="entry name" value="NMT_C"/>
    <property type="match status" value="1"/>
</dbReference>
<gene>
    <name evidence="11" type="primary">LOC111114021</name>
</gene>
<dbReference type="PANTHER" id="PTHR11377:SF5">
    <property type="entry name" value="GLYCYLPEPTIDE N-TETRADECANOYLTRANSFERASE"/>
    <property type="match status" value="1"/>
</dbReference>
<dbReference type="CDD" id="cd04301">
    <property type="entry name" value="NAT_SF"/>
    <property type="match status" value="1"/>
</dbReference>
<feature type="compositionally biased region" description="Polar residues" evidence="7">
    <location>
        <begin position="19"/>
        <end position="28"/>
    </location>
</feature>
<dbReference type="PROSITE" id="PS00976">
    <property type="entry name" value="NMT_2"/>
    <property type="match status" value="1"/>
</dbReference>
<dbReference type="InterPro" id="IPR022677">
    <property type="entry name" value="NMT_C"/>
</dbReference>
<dbReference type="InterPro" id="IPR022676">
    <property type="entry name" value="NMT_N"/>
</dbReference>
<feature type="domain" description="Glycylpeptide N-tetradecanoyltransferase C-terminal" evidence="9">
    <location>
        <begin position="472"/>
        <end position="569"/>
    </location>
</feature>
<evidence type="ECO:0000256" key="6">
    <source>
        <dbReference type="RuleBase" id="RU004178"/>
    </source>
</evidence>
<evidence type="ECO:0000256" key="5">
    <source>
        <dbReference type="RuleBase" id="RU000586"/>
    </source>
</evidence>
<evidence type="ECO:0000259" key="9">
    <source>
        <dbReference type="Pfam" id="PF02799"/>
    </source>
</evidence>
<keyword evidence="3 5" id="KW-0808">Transferase</keyword>
<evidence type="ECO:0000256" key="1">
    <source>
        <dbReference type="ARBA" id="ARBA00009469"/>
    </source>
</evidence>
<feature type="compositionally biased region" description="Basic residues" evidence="7">
    <location>
        <begin position="41"/>
        <end position="52"/>
    </location>
</feature>
<sequence length="590" mass="66833">MGRNRSEFCFTDQRDSPQGARNSGSTLPFVSVTIVDDPSFRKKHKKFQKKCRIKDTEGSSGDSFTEDDERKPEGVPVLPNQQEQHQSGKEADYESQDVRMRPADGEGIKKSEGAEGPLSSDAPENPIQKIQKAVELLSMSQGAGAPKCMEEATKKRYRFWETQPVPEINEKIQGINEPIEEDKPPEEIRHEPYSLLSGFVWDTLDLLDPLILFVLFQLKELYTLLNENYVEDDDNMFRFDYSPEFLQWALQPPGWSRDWHCGVRVAKSGKLVGFISVVPALIKMYDKKKHMVEINFLCVHKKLRSKRVAPVLIREITRRVHLRGMFQAVYTAGVVLPKSHACCRGGDGVLPKPAAAVGNYLVSAQRQLIHRSLNPRMQRTLKPSNSSNYPTDSPSLVPGKNIHPSGEIFLSHMDTLDDFYYSLSVCLSVSLSLPFSLLSQINGFILIINECTCISTCMDLPINFFLCFSLQRNGTITDFVSFYTLPSTIMHHPQHKLLKAAFSFYNVSTATPLVDLMQNALIVAKNMGFDVFNALDLMENKEFLEKLKFGIGDGNLQFYLYNWRCPQMNPHQWSSSNPPQPQPTLPQAPK</sequence>
<evidence type="ECO:0000256" key="7">
    <source>
        <dbReference type="SAM" id="MobiDB-lite"/>
    </source>
</evidence>
<dbReference type="OrthoDB" id="60315at2759"/>
<dbReference type="Pfam" id="PF01233">
    <property type="entry name" value="NMT"/>
    <property type="match status" value="1"/>
</dbReference>
<accession>A0A8B8BXJ4</accession>
<dbReference type="PANTHER" id="PTHR11377">
    <property type="entry name" value="N-MYRISTOYL TRANSFERASE"/>
    <property type="match status" value="1"/>
</dbReference>
<dbReference type="Gene3D" id="3.40.630.170">
    <property type="match status" value="2"/>
</dbReference>
<comment type="similarity">
    <text evidence="1 6">Belongs to the NMT family.</text>
</comment>
<feature type="compositionally biased region" description="Pro residues" evidence="7">
    <location>
        <begin position="578"/>
        <end position="590"/>
    </location>
</feature>
<dbReference type="InterPro" id="IPR022678">
    <property type="entry name" value="NMT_CS"/>
</dbReference>
<evidence type="ECO:0000256" key="4">
    <source>
        <dbReference type="ARBA" id="ARBA00023315"/>
    </source>
</evidence>
<name>A0A8B8BXJ4_CRAVI</name>
<dbReference type="AlphaFoldDB" id="A0A8B8BXJ4"/>
<proteinExistence type="inferred from homology"/>
<protein>
    <recommendedName>
        <fullName evidence="2 5">Glycylpeptide N-tetradecanoyltransferase</fullName>
        <ecNumber evidence="2 5">2.3.1.97</ecNumber>
    </recommendedName>
</protein>
<keyword evidence="10" id="KW-1185">Reference proteome</keyword>
<dbReference type="SUPFAM" id="SSF55729">
    <property type="entry name" value="Acyl-CoA N-acyltransferases (Nat)"/>
    <property type="match status" value="2"/>
</dbReference>
<dbReference type="PROSITE" id="PS00975">
    <property type="entry name" value="NMT_1"/>
    <property type="match status" value="1"/>
</dbReference>
<comment type="function">
    <text evidence="5">Adds a myristoyl group to the N-terminal glycine residue of certain cellular proteins.</text>
</comment>